<protein>
    <submittedName>
        <fullName evidence="1">Uncharacterized protein</fullName>
    </submittedName>
</protein>
<gene>
    <name evidence="1" type="ORF">GBF38_017458</name>
</gene>
<dbReference type="Proteomes" id="UP000805704">
    <property type="component" value="Chromosome 17"/>
</dbReference>
<sequence>MKSLQFRSIAPKAPAVVPSPSPAVLSCQPPSALPEATTASSPKSIIVPTQNYCIDANSWSGWHFLSGGTAPFCFLSDTTATTATNPVNSKEPQVAHSQIPAS</sequence>
<reference evidence="1" key="1">
    <citation type="submission" date="2020-04" db="EMBL/GenBank/DDBJ databases">
        <title>A chromosome-scale assembly and high-density genetic map of the yellow drum (Nibea albiflora) genome.</title>
        <authorList>
            <person name="Xu D."/>
            <person name="Zhang W."/>
            <person name="Chen R."/>
            <person name="Tan P."/>
            <person name="Wang L."/>
            <person name="Song H."/>
            <person name="Tian L."/>
            <person name="Zhu Q."/>
            <person name="Wang B."/>
        </authorList>
    </citation>
    <scope>NUCLEOTIDE SEQUENCE</scope>
    <source>
        <strain evidence="1">ZJHYS-2018</strain>
    </source>
</reference>
<dbReference type="EMBL" id="CM024805">
    <property type="protein sequence ID" value="KAG8009323.1"/>
    <property type="molecule type" value="Genomic_DNA"/>
</dbReference>
<proteinExistence type="predicted"/>
<name>A0ACB7F4D4_NIBAL</name>
<organism evidence="1 2">
    <name type="scientific">Nibea albiflora</name>
    <name type="common">Yellow drum</name>
    <name type="synonym">Corvina albiflora</name>
    <dbReference type="NCBI Taxonomy" id="240163"/>
    <lineage>
        <taxon>Eukaryota</taxon>
        <taxon>Metazoa</taxon>
        <taxon>Chordata</taxon>
        <taxon>Craniata</taxon>
        <taxon>Vertebrata</taxon>
        <taxon>Euteleostomi</taxon>
        <taxon>Actinopterygii</taxon>
        <taxon>Neopterygii</taxon>
        <taxon>Teleostei</taxon>
        <taxon>Neoteleostei</taxon>
        <taxon>Acanthomorphata</taxon>
        <taxon>Eupercaria</taxon>
        <taxon>Sciaenidae</taxon>
        <taxon>Nibea</taxon>
    </lineage>
</organism>
<evidence type="ECO:0000313" key="2">
    <source>
        <dbReference type="Proteomes" id="UP000805704"/>
    </source>
</evidence>
<comment type="caution">
    <text evidence="1">The sequence shown here is derived from an EMBL/GenBank/DDBJ whole genome shotgun (WGS) entry which is preliminary data.</text>
</comment>
<keyword evidence="2" id="KW-1185">Reference proteome</keyword>
<accession>A0ACB7F4D4</accession>
<evidence type="ECO:0000313" key="1">
    <source>
        <dbReference type="EMBL" id="KAG8009323.1"/>
    </source>
</evidence>